<name>A0A1H9YH68_9GAMM</name>
<dbReference type="Pfam" id="PF00581">
    <property type="entry name" value="Rhodanese"/>
    <property type="match status" value="2"/>
</dbReference>
<dbReference type="InterPro" id="IPR001763">
    <property type="entry name" value="Rhodanese-like_dom"/>
</dbReference>
<accession>A0A1H9YH68</accession>
<dbReference type="OrthoDB" id="9781034at2"/>
<organism evidence="3 4">
    <name type="scientific">Marinobacter segnicrescens</name>
    <dbReference type="NCBI Taxonomy" id="430453"/>
    <lineage>
        <taxon>Bacteria</taxon>
        <taxon>Pseudomonadati</taxon>
        <taxon>Pseudomonadota</taxon>
        <taxon>Gammaproteobacteria</taxon>
        <taxon>Pseudomonadales</taxon>
        <taxon>Marinobacteraceae</taxon>
        <taxon>Marinobacter</taxon>
    </lineage>
</organism>
<keyword evidence="3" id="KW-0670">Pyruvate</keyword>
<feature type="domain" description="Rhodanese" evidence="2">
    <location>
        <begin position="192"/>
        <end position="281"/>
    </location>
</feature>
<reference evidence="4" key="1">
    <citation type="submission" date="2016-10" db="EMBL/GenBank/DDBJ databases">
        <authorList>
            <person name="Varghese N."/>
            <person name="Submissions S."/>
        </authorList>
    </citation>
    <scope>NUCLEOTIDE SEQUENCE [LARGE SCALE GENOMIC DNA]</scope>
    <source>
        <strain evidence="4">CGMCC 1.6489</strain>
    </source>
</reference>
<keyword evidence="4" id="KW-1185">Reference proteome</keyword>
<dbReference type="Proteomes" id="UP000198762">
    <property type="component" value="Unassembled WGS sequence"/>
</dbReference>
<dbReference type="Gene3D" id="3.40.250.10">
    <property type="entry name" value="Rhodanese-like domain"/>
    <property type="match status" value="2"/>
</dbReference>
<dbReference type="SMART" id="SM00450">
    <property type="entry name" value="RHOD"/>
    <property type="match status" value="2"/>
</dbReference>
<feature type="domain" description="Rhodanese" evidence="2">
    <location>
        <begin position="18"/>
        <end position="129"/>
    </location>
</feature>
<dbReference type="EMBL" id="FOHZ01000001">
    <property type="protein sequence ID" value="SES67860.1"/>
    <property type="molecule type" value="Genomic_DNA"/>
</dbReference>
<dbReference type="SUPFAM" id="SSF52821">
    <property type="entry name" value="Rhodanese/Cell cycle control phosphatase"/>
    <property type="match status" value="2"/>
</dbReference>
<dbReference type="GO" id="GO:0004792">
    <property type="term" value="F:thiosulfate-cyanide sulfurtransferase activity"/>
    <property type="evidence" value="ECO:0007669"/>
    <property type="project" value="InterPro"/>
</dbReference>
<keyword evidence="1" id="KW-0677">Repeat</keyword>
<dbReference type="STRING" id="430453.SAMN04487962_101144"/>
<evidence type="ECO:0000256" key="1">
    <source>
        <dbReference type="ARBA" id="ARBA00022737"/>
    </source>
</evidence>
<dbReference type="InterPro" id="IPR051126">
    <property type="entry name" value="Thiosulfate_sulfurtransferase"/>
</dbReference>
<evidence type="ECO:0000259" key="2">
    <source>
        <dbReference type="PROSITE" id="PS50206"/>
    </source>
</evidence>
<evidence type="ECO:0000313" key="3">
    <source>
        <dbReference type="EMBL" id="SES67860.1"/>
    </source>
</evidence>
<proteinExistence type="predicted"/>
<dbReference type="PROSITE" id="PS00380">
    <property type="entry name" value="RHODANESE_1"/>
    <property type="match status" value="1"/>
</dbReference>
<dbReference type="PANTHER" id="PTHR43855:SF1">
    <property type="entry name" value="THIOSULFATE SULFURTRANSFERASE"/>
    <property type="match status" value="1"/>
</dbReference>
<dbReference type="InterPro" id="IPR036873">
    <property type="entry name" value="Rhodanese-like_dom_sf"/>
</dbReference>
<dbReference type="RefSeq" id="WP_091848315.1">
    <property type="nucleotide sequence ID" value="NZ_FOHZ01000001.1"/>
</dbReference>
<sequence>MTESIVLTATELKATLDNNDDILLIDVRDTADYAAEHIPGAVNVPDIFYHLTTTSEDELSATYQKFEDILSGVGLRPGQKAVLYEDGLTTRFGSSCRGWWLLNHLGHDNTAILDKGLAGWKATGLATDNRTVAVAPSDFKVMVNNDIIATRDDVLAAIEDDSVVLLDNRDAREWFCEGSSPYDADGVDYSPRRGRIPTARWLEWYELLDDSDIPSFKSASEITDILAAKGIHKDDDIIIYCFKGSRASNTFAALKMAGFTRLRNYLGSWYEWSADESLPIELAPSAAA</sequence>
<dbReference type="PANTHER" id="PTHR43855">
    <property type="entry name" value="THIOSULFATE SULFURTRANSFERASE"/>
    <property type="match status" value="1"/>
</dbReference>
<evidence type="ECO:0000313" key="4">
    <source>
        <dbReference type="Proteomes" id="UP000198762"/>
    </source>
</evidence>
<dbReference type="InterPro" id="IPR001307">
    <property type="entry name" value="Thiosulphate_STrfase_CS"/>
</dbReference>
<dbReference type="PROSITE" id="PS50206">
    <property type="entry name" value="RHODANESE_3"/>
    <property type="match status" value="2"/>
</dbReference>
<protein>
    <submittedName>
        <fullName evidence="3">Thiosulfate/3-mercaptopyruvate sulfurtransferase</fullName>
    </submittedName>
</protein>
<dbReference type="CDD" id="cd01449">
    <property type="entry name" value="TST_Repeat_2"/>
    <property type="match status" value="1"/>
</dbReference>
<gene>
    <name evidence="3" type="ORF">SAMN04487962_101144</name>
</gene>
<keyword evidence="3" id="KW-0808">Transferase</keyword>
<dbReference type="AlphaFoldDB" id="A0A1H9YH68"/>